<organism evidence="5 6">
    <name type="scientific">Platanthera guangdongensis</name>
    <dbReference type="NCBI Taxonomy" id="2320717"/>
    <lineage>
        <taxon>Eukaryota</taxon>
        <taxon>Viridiplantae</taxon>
        <taxon>Streptophyta</taxon>
        <taxon>Embryophyta</taxon>
        <taxon>Tracheophyta</taxon>
        <taxon>Spermatophyta</taxon>
        <taxon>Magnoliopsida</taxon>
        <taxon>Liliopsida</taxon>
        <taxon>Asparagales</taxon>
        <taxon>Orchidaceae</taxon>
        <taxon>Orchidoideae</taxon>
        <taxon>Orchideae</taxon>
        <taxon>Orchidinae</taxon>
        <taxon>Platanthera</taxon>
    </lineage>
</organism>
<reference evidence="5 6" key="1">
    <citation type="journal article" date="2022" name="Nat. Plants">
        <title>Genomes of leafy and leafless Platanthera orchids illuminate the evolution of mycoheterotrophy.</title>
        <authorList>
            <person name="Li M.H."/>
            <person name="Liu K.W."/>
            <person name="Li Z."/>
            <person name="Lu H.C."/>
            <person name="Ye Q.L."/>
            <person name="Zhang D."/>
            <person name="Wang J.Y."/>
            <person name="Li Y.F."/>
            <person name="Zhong Z.M."/>
            <person name="Liu X."/>
            <person name="Yu X."/>
            <person name="Liu D.K."/>
            <person name="Tu X.D."/>
            <person name="Liu B."/>
            <person name="Hao Y."/>
            <person name="Liao X.Y."/>
            <person name="Jiang Y.T."/>
            <person name="Sun W.H."/>
            <person name="Chen J."/>
            <person name="Chen Y.Q."/>
            <person name="Ai Y."/>
            <person name="Zhai J.W."/>
            <person name="Wu S.S."/>
            <person name="Zhou Z."/>
            <person name="Hsiao Y.Y."/>
            <person name="Wu W.L."/>
            <person name="Chen Y.Y."/>
            <person name="Lin Y.F."/>
            <person name="Hsu J.L."/>
            <person name="Li C.Y."/>
            <person name="Wang Z.W."/>
            <person name="Zhao X."/>
            <person name="Zhong W.Y."/>
            <person name="Ma X.K."/>
            <person name="Ma L."/>
            <person name="Huang J."/>
            <person name="Chen G.Z."/>
            <person name="Huang M.Z."/>
            <person name="Huang L."/>
            <person name="Peng D.H."/>
            <person name="Luo Y.B."/>
            <person name="Zou S.Q."/>
            <person name="Chen S.P."/>
            <person name="Lan S."/>
            <person name="Tsai W.C."/>
            <person name="Van de Peer Y."/>
            <person name="Liu Z.J."/>
        </authorList>
    </citation>
    <scope>NUCLEOTIDE SEQUENCE [LARGE SCALE GENOMIC DNA]</scope>
    <source>
        <tissue evidence="5">Flower</tissue>
    </source>
</reference>
<dbReference type="NCBIfam" id="TIGR01275">
    <property type="entry name" value="ACC_deam_rel"/>
    <property type="match status" value="1"/>
</dbReference>
<dbReference type="SUPFAM" id="SSF53686">
    <property type="entry name" value="Tryptophan synthase beta subunit-like PLP-dependent enzymes"/>
    <property type="match status" value="1"/>
</dbReference>
<feature type="domain" description="Tryptophan synthase beta chain-like PALP" evidence="4">
    <location>
        <begin position="34"/>
        <end position="342"/>
    </location>
</feature>
<dbReference type="PANTHER" id="PTHR43780:SF2">
    <property type="entry name" value="1-AMINOCYCLOPROPANE-1-CARBOXYLATE DEAMINASE-RELATED"/>
    <property type="match status" value="1"/>
</dbReference>
<dbReference type="PANTHER" id="PTHR43780">
    <property type="entry name" value="1-AMINOCYCLOPROPANE-1-CARBOXYLATE DEAMINASE-RELATED"/>
    <property type="match status" value="1"/>
</dbReference>
<dbReference type="InterPro" id="IPR005966">
    <property type="entry name" value="D-Cys_desShydrase"/>
</dbReference>
<keyword evidence="3" id="KW-0663">Pyridoxal phosphate</keyword>
<protein>
    <recommendedName>
        <fullName evidence="4">Tryptophan synthase beta chain-like PALP domain-containing protein</fullName>
    </recommendedName>
</protein>
<dbReference type="EMBL" id="JBBWWR010000018">
    <property type="protein sequence ID" value="KAK8943745.1"/>
    <property type="molecule type" value="Genomic_DNA"/>
</dbReference>
<comment type="caution">
    <text evidence="5">The sequence shown here is derived from an EMBL/GenBank/DDBJ whole genome shotgun (WGS) entry which is preliminary data.</text>
</comment>
<dbReference type="Gene3D" id="3.40.50.1100">
    <property type="match status" value="2"/>
</dbReference>
<accession>A0ABR2LLK8</accession>
<comment type="cofactor">
    <cofactor evidence="1">
        <name>pyridoxal 5'-phosphate</name>
        <dbReference type="ChEBI" id="CHEBI:597326"/>
    </cofactor>
</comment>
<proteinExistence type="inferred from homology"/>
<dbReference type="Proteomes" id="UP001412067">
    <property type="component" value="Unassembled WGS sequence"/>
</dbReference>
<dbReference type="InterPro" id="IPR027278">
    <property type="entry name" value="ACCD_DCysDesulf"/>
</dbReference>
<keyword evidence="6" id="KW-1185">Reference proteome</keyword>
<evidence type="ECO:0000313" key="6">
    <source>
        <dbReference type="Proteomes" id="UP001412067"/>
    </source>
</evidence>
<evidence type="ECO:0000256" key="3">
    <source>
        <dbReference type="ARBA" id="ARBA00022898"/>
    </source>
</evidence>
<evidence type="ECO:0000256" key="1">
    <source>
        <dbReference type="ARBA" id="ARBA00001933"/>
    </source>
</evidence>
<comment type="similarity">
    <text evidence="2">Belongs to the ACC deaminase/D-cysteine desulfhydrase family.</text>
</comment>
<evidence type="ECO:0000313" key="5">
    <source>
        <dbReference type="EMBL" id="KAK8943745.1"/>
    </source>
</evidence>
<dbReference type="InterPro" id="IPR036052">
    <property type="entry name" value="TrpB-like_PALP_sf"/>
</dbReference>
<dbReference type="InterPro" id="IPR001926">
    <property type="entry name" value="TrpB-like_PALP"/>
</dbReference>
<dbReference type="PIRSF" id="PIRSF006278">
    <property type="entry name" value="ACCD_DCysDesulf"/>
    <property type="match status" value="1"/>
</dbReference>
<evidence type="ECO:0000256" key="2">
    <source>
        <dbReference type="ARBA" id="ARBA00008639"/>
    </source>
</evidence>
<dbReference type="Pfam" id="PF00291">
    <property type="entry name" value="PALP"/>
    <property type="match status" value="1"/>
</dbReference>
<evidence type="ECO:0000259" key="4">
    <source>
        <dbReference type="Pfam" id="PF00291"/>
    </source>
</evidence>
<sequence>MEGRDLVGGFLAKKAYDPPSWSTHLNPIPSFRYSLGLFPTPIHKWNLPNLPEDTEVWIKRDDLTGMQLSGNKVRKLEFLLADALARGADCVITVGGIQSNHCRATAVAARYLNLDSYLILRTSKLLVNEDPGLTGNLLVERLVGANIELVSKEEYAKIGSVALAELLEERLKSEGRKPYVIPVGGSNSLGTWGYIEAIRELEQQTKNSFGGVHFDDIAAACGSGATIAGLSLGSTLSNLKAKVHAFSVCDDPDYFYGYCHGLLDGLQAGVNSHDIINIQDAKGSGYAMSTEQELQFIKNIAETTGVILDPVYSGKAAYIFLKDISENPAKWKGRKILFIHTGGLLGLFDKSEQLASMTGRWKKMELGESITRQGGLGKMF</sequence>
<name>A0ABR2LLK8_9ASPA</name>
<gene>
    <name evidence="5" type="ORF">KSP40_PGU010648</name>
</gene>